<reference evidence="3 4" key="1">
    <citation type="journal article" date="2019" name="Nat. Ecol. Evol.">
        <title>Megaphylogeny resolves global patterns of mushroom evolution.</title>
        <authorList>
            <person name="Varga T."/>
            <person name="Krizsan K."/>
            <person name="Foldi C."/>
            <person name="Dima B."/>
            <person name="Sanchez-Garcia M."/>
            <person name="Sanchez-Ramirez S."/>
            <person name="Szollosi G.J."/>
            <person name="Szarkandi J.G."/>
            <person name="Papp V."/>
            <person name="Albert L."/>
            <person name="Andreopoulos W."/>
            <person name="Angelini C."/>
            <person name="Antonin V."/>
            <person name="Barry K.W."/>
            <person name="Bougher N.L."/>
            <person name="Buchanan P."/>
            <person name="Buyck B."/>
            <person name="Bense V."/>
            <person name="Catcheside P."/>
            <person name="Chovatia M."/>
            <person name="Cooper J."/>
            <person name="Damon W."/>
            <person name="Desjardin D."/>
            <person name="Finy P."/>
            <person name="Geml J."/>
            <person name="Haridas S."/>
            <person name="Hughes K."/>
            <person name="Justo A."/>
            <person name="Karasinski D."/>
            <person name="Kautmanova I."/>
            <person name="Kiss B."/>
            <person name="Kocsube S."/>
            <person name="Kotiranta H."/>
            <person name="LaButti K.M."/>
            <person name="Lechner B.E."/>
            <person name="Liimatainen K."/>
            <person name="Lipzen A."/>
            <person name="Lukacs Z."/>
            <person name="Mihaltcheva S."/>
            <person name="Morgado L.N."/>
            <person name="Niskanen T."/>
            <person name="Noordeloos M.E."/>
            <person name="Ohm R.A."/>
            <person name="Ortiz-Santana B."/>
            <person name="Ovrebo C."/>
            <person name="Racz N."/>
            <person name="Riley R."/>
            <person name="Savchenko A."/>
            <person name="Shiryaev A."/>
            <person name="Soop K."/>
            <person name="Spirin V."/>
            <person name="Szebenyi C."/>
            <person name="Tomsovsky M."/>
            <person name="Tulloss R.E."/>
            <person name="Uehling J."/>
            <person name="Grigoriev I.V."/>
            <person name="Vagvolgyi C."/>
            <person name="Papp T."/>
            <person name="Martin F.M."/>
            <person name="Miettinen O."/>
            <person name="Hibbett D.S."/>
            <person name="Nagy L.G."/>
        </authorList>
    </citation>
    <scope>NUCLEOTIDE SEQUENCE [LARGE SCALE GENOMIC DNA]</scope>
    <source>
        <strain evidence="3 4">FP101781</strain>
    </source>
</reference>
<dbReference type="GO" id="GO:0016020">
    <property type="term" value="C:membrane"/>
    <property type="evidence" value="ECO:0007669"/>
    <property type="project" value="InterPro"/>
</dbReference>
<protein>
    <recommendedName>
        <fullName evidence="2">Opioid growth factor receptor (OGFr) conserved domain-containing protein</fullName>
    </recommendedName>
</protein>
<dbReference type="AlphaFoldDB" id="A0A4Y7U0S2"/>
<dbReference type="PANTHER" id="PTHR14015:SF2">
    <property type="entry name" value="OPIOID GROWTH FACTOR RECEPTOR (OGFR) CONSERVED DOMAIN-CONTAINING PROTEIN"/>
    <property type="match status" value="1"/>
</dbReference>
<gene>
    <name evidence="3" type="ORF">FA13DRAFT_1808187</name>
</gene>
<keyword evidence="4" id="KW-1185">Reference proteome</keyword>
<dbReference type="OrthoDB" id="9030204at2759"/>
<comment type="caution">
    <text evidence="3">The sequence shown here is derived from an EMBL/GenBank/DDBJ whole genome shotgun (WGS) entry which is preliminary data.</text>
</comment>
<dbReference type="EMBL" id="QPFP01000001">
    <property type="protein sequence ID" value="TEB39851.1"/>
    <property type="molecule type" value="Genomic_DNA"/>
</dbReference>
<evidence type="ECO:0000256" key="1">
    <source>
        <dbReference type="ARBA" id="ARBA00010365"/>
    </source>
</evidence>
<dbReference type="PANTHER" id="PTHR14015">
    <property type="entry name" value="OPIOID GROWTH FACTOR RECEPTOR OGFR ZETA-TYPE OPIOID RECEPTOR"/>
    <property type="match status" value="1"/>
</dbReference>
<accession>A0A4Y7U0S2</accession>
<dbReference type="InterPro" id="IPR039574">
    <property type="entry name" value="OGFr"/>
</dbReference>
<comment type="similarity">
    <text evidence="1">Belongs to the opioid growth factor receptor family.</text>
</comment>
<dbReference type="Proteomes" id="UP000298030">
    <property type="component" value="Unassembled WGS sequence"/>
</dbReference>
<evidence type="ECO:0000259" key="2">
    <source>
        <dbReference type="Pfam" id="PF04664"/>
    </source>
</evidence>
<dbReference type="InterPro" id="IPR006757">
    <property type="entry name" value="OGF_rcpt"/>
</dbReference>
<evidence type="ECO:0000313" key="4">
    <source>
        <dbReference type="Proteomes" id="UP000298030"/>
    </source>
</evidence>
<organism evidence="3 4">
    <name type="scientific">Coprinellus micaceus</name>
    <name type="common">Glistening ink-cap mushroom</name>
    <name type="synonym">Coprinus micaceus</name>
    <dbReference type="NCBI Taxonomy" id="71717"/>
    <lineage>
        <taxon>Eukaryota</taxon>
        <taxon>Fungi</taxon>
        <taxon>Dikarya</taxon>
        <taxon>Basidiomycota</taxon>
        <taxon>Agaricomycotina</taxon>
        <taxon>Agaricomycetes</taxon>
        <taxon>Agaricomycetidae</taxon>
        <taxon>Agaricales</taxon>
        <taxon>Agaricineae</taxon>
        <taxon>Psathyrellaceae</taxon>
        <taxon>Coprinellus</taxon>
    </lineage>
</organism>
<proteinExistence type="inferred from homology"/>
<sequence>MVFVPDLRGFAPTSVIRLMKYQEQNCHESLAYMEWLTRVSHALTLIPLRCLFLETFKSFLDEYPDLVDDSSQSDNLLFYQNKLRCRPDRKLIDEIHEDWLGDYATLEYKHGFIQWLFPIREHGMNYQSQSLQVHEAEAMKAEPEVLKRVITSYKLMLDFYGMQLLSEESGLVGRSSPPRNFGNRYRNLVRSSHNYLRISRILKCLSEMGLEHFNSGFLLHVLNEQSENNELNTPGIRSSMDRWWASCVRNEKERKAIRGLLQKVRDEEGHTFTRSEYEKYSAGQFSEA</sequence>
<dbReference type="GO" id="GO:0140625">
    <property type="term" value="F:opioid growth factor receptor activity"/>
    <property type="evidence" value="ECO:0007669"/>
    <property type="project" value="InterPro"/>
</dbReference>
<name>A0A4Y7U0S2_COPMI</name>
<evidence type="ECO:0000313" key="3">
    <source>
        <dbReference type="EMBL" id="TEB39851.1"/>
    </source>
</evidence>
<feature type="domain" description="Opioid growth factor receptor (OGFr) conserved" evidence="2">
    <location>
        <begin position="71"/>
        <end position="263"/>
    </location>
</feature>
<dbReference type="Pfam" id="PF04664">
    <property type="entry name" value="OGFr_N"/>
    <property type="match status" value="1"/>
</dbReference>